<evidence type="ECO:0000259" key="2">
    <source>
        <dbReference type="Pfam" id="PF09359"/>
    </source>
</evidence>
<evidence type="ECO:0000313" key="4">
    <source>
        <dbReference type="Proteomes" id="UP000266895"/>
    </source>
</evidence>
<organism evidence="3 4">
    <name type="scientific">Actinomyces howellii</name>
    <dbReference type="NCBI Taxonomy" id="52771"/>
    <lineage>
        <taxon>Bacteria</taxon>
        <taxon>Bacillati</taxon>
        <taxon>Actinomycetota</taxon>
        <taxon>Actinomycetes</taxon>
        <taxon>Actinomycetales</taxon>
        <taxon>Actinomycetaceae</taxon>
        <taxon>Actinomyces</taxon>
    </lineage>
</organism>
<dbReference type="InterPro" id="IPR042267">
    <property type="entry name" value="VTC_sf"/>
</dbReference>
<gene>
    <name evidence="3" type="ORF">NCTC11636_01770</name>
</gene>
<feature type="region of interest" description="Disordered" evidence="1">
    <location>
        <begin position="272"/>
        <end position="292"/>
    </location>
</feature>
<feature type="compositionally biased region" description="Basic and acidic residues" evidence="1">
    <location>
        <begin position="282"/>
        <end position="292"/>
    </location>
</feature>
<dbReference type="Pfam" id="PF09359">
    <property type="entry name" value="VTC"/>
    <property type="match status" value="1"/>
</dbReference>
<dbReference type="EMBL" id="LR134350">
    <property type="protein sequence ID" value="VEG28885.1"/>
    <property type="molecule type" value="Genomic_DNA"/>
</dbReference>
<dbReference type="OrthoDB" id="148766at2"/>
<dbReference type="CDD" id="cd07750">
    <property type="entry name" value="PolyPPase_VTC_like"/>
    <property type="match status" value="1"/>
</dbReference>
<dbReference type="AlphaFoldDB" id="A0A3S4RX84"/>
<feature type="domain" description="VTC" evidence="2">
    <location>
        <begin position="31"/>
        <end position="252"/>
    </location>
</feature>
<keyword evidence="4" id="KW-1185">Reference proteome</keyword>
<dbReference type="Proteomes" id="UP000266895">
    <property type="component" value="Chromosome"/>
</dbReference>
<protein>
    <submittedName>
        <fullName evidence="3">VTC domain</fullName>
    </submittedName>
</protein>
<name>A0A3S4RX84_9ACTO</name>
<proteinExistence type="predicted"/>
<dbReference type="KEGG" id="ahw:NCTC11636_01770"/>
<sequence length="292" mass="32005">MAATICPPLDTGHLAPTSLEALNEAAGLLTRVDRKYLVPAATVQDVTNALSGRALALEIDGRRRFAYASTYFDTPELSAYMLAARKRRRRFKVRTRAYLDSGTCFLEVKTRGARDSTVKERIPYPLEDADRLTTEGLLFVSDCLAASGICSPQCGRDLATRLVPVMATTYWRTTLHLPGDRARTTIDTGLTWTALRRDRFGTVDRGPLLPAGELAIVETKSPATPGPADRFLWSQGHRPARLSKYATGMAALRPGLPANKWHRVLTHELAPVAPGTHAPHPTAHDLPHHRAA</sequence>
<dbReference type="InterPro" id="IPR018966">
    <property type="entry name" value="VTC_domain"/>
</dbReference>
<dbReference type="RefSeq" id="WP_126382795.1">
    <property type="nucleotide sequence ID" value="NZ_LR134350.1"/>
</dbReference>
<dbReference type="GO" id="GO:0006799">
    <property type="term" value="P:polyphosphate biosynthetic process"/>
    <property type="evidence" value="ECO:0007669"/>
    <property type="project" value="UniProtKB-ARBA"/>
</dbReference>
<reference evidence="3 4" key="1">
    <citation type="submission" date="2018-12" db="EMBL/GenBank/DDBJ databases">
        <authorList>
            <consortium name="Pathogen Informatics"/>
        </authorList>
    </citation>
    <scope>NUCLEOTIDE SEQUENCE [LARGE SCALE GENOMIC DNA]</scope>
    <source>
        <strain evidence="3 4">NCTC11636</strain>
    </source>
</reference>
<dbReference type="Gene3D" id="3.20.100.30">
    <property type="entry name" value="VTC, catalytic tunnel domain"/>
    <property type="match status" value="1"/>
</dbReference>
<evidence type="ECO:0000256" key="1">
    <source>
        <dbReference type="SAM" id="MobiDB-lite"/>
    </source>
</evidence>
<evidence type="ECO:0000313" key="3">
    <source>
        <dbReference type="EMBL" id="VEG28885.1"/>
    </source>
</evidence>
<accession>A0A3S4RX84</accession>